<comment type="caution">
    <text evidence="5">The sequence shown here is derived from an EMBL/GenBank/DDBJ whole genome shotgun (WGS) entry which is preliminary data.</text>
</comment>
<name>A0ABV7XBM7_9SPHN</name>
<organism evidence="5 6">
    <name type="scientific">Sphingoaurantiacus capsulatus</name>
    <dbReference type="NCBI Taxonomy" id="1771310"/>
    <lineage>
        <taxon>Bacteria</taxon>
        <taxon>Pseudomonadati</taxon>
        <taxon>Pseudomonadota</taxon>
        <taxon>Alphaproteobacteria</taxon>
        <taxon>Sphingomonadales</taxon>
        <taxon>Sphingosinicellaceae</taxon>
        <taxon>Sphingoaurantiacus</taxon>
    </lineage>
</organism>
<dbReference type="InterPro" id="IPR011051">
    <property type="entry name" value="RmlC_Cupin_sf"/>
</dbReference>
<accession>A0ABV7XBM7</accession>
<dbReference type="Proteomes" id="UP001595615">
    <property type="component" value="Unassembled WGS sequence"/>
</dbReference>
<dbReference type="CDD" id="cd02247">
    <property type="entry name" value="cupin_pirin_C"/>
    <property type="match status" value="1"/>
</dbReference>
<protein>
    <submittedName>
        <fullName evidence="5">Pirin family protein</fullName>
    </submittedName>
</protein>
<dbReference type="PANTHER" id="PTHR13903:SF8">
    <property type="entry name" value="PIRIN"/>
    <property type="match status" value="1"/>
</dbReference>
<evidence type="ECO:0000313" key="6">
    <source>
        <dbReference type="Proteomes" id="UP001595615"/>
    </source>
</evidence>
<reference evidence="6" key="1">
    <citation type="journal article" date="2019" name="Int. J. Syst. Evol. Microbiol.">
        <title>The Global Catalogue of Microorganisms (GCM) 10K type strain sequencing project: providing services to taxonomists for standard genome sequencing and annotation.</title>
        <authorList>
            <consortium name="The Broad Institute Genomics Platform"/>
            <consortium name="The Broad Institute Genome Sequencing Center for Infectious Disease"/>
            <person name="Wu L."/>
            <person name="Ma J."/>
        </authorList>
    </citation>
    <scope>NUCLEOTIDE SEQUENCE [LARGE SCALE GENOMIC DNA]</scope>
    <source>
        <strain evidence="6">KCTC 42644</strain>
    </source>
</reference>
<evidence type="ECO:0000256" key="2">
    <source>
        <dbReference type="RuleBase" id="RU003457"/>
    </source>
</evidence>
<evidence type="ECO:0000313" key="5">
    <source>
        <dbReference type="EMBL" id="MFC3712667.1"/>
    </source>
</evidence>
<dbReference type="Gene3D" id="2.60.120.10">
    <property type="entry name" value="Jelly Rolls"/>
    <property type="match status" value="2"/>
</dbReference>
<comment type="similarity">
    <text evidence="1 2">Belongs to the pirin family.</text>
</comment>
<dbReference type="EMBL" id="JBHRXV010000006">
    <property type="protein sequence ID" value="MFC3712667.1"/>
    <property type="molecule type" value="Genomic_DNA"/>
</dbReference>
<dbReference type="Pfam" id="PF02678">
    <property type="entry name" value="Pirin"/>
    <property type="match status" value="1"/>
</dbReference>
<dbReference type="PIRSF" id="PIRSF006232">
    <property type="entry name" value="Pirin"/>
    <property type="match status" value="1"/>
</dbReference>
<evidence type="ECO:0000259" key="4">
    <source>
        <dbReference type="Pfam" id="PF05726"/>
    </source>
</evidence>
<dbReference type="CDD" id="cd02909">
    <property type="entry name" value="cupin_pirin_N"/>
    <property type="match status" value="1"/>
</dbReference>
<evidence type="ECO:0000259" key="3">
    <source>
        <dbReference type="Pfam" id="PF02678"/>
    </source>
</evidence>
<keyword evidence="6" id="KW-1185">Reference proteome</keyword>
<sequence length="295" mass="32606">MIERIIEGRRRDLGGGFVVARVLPAPFRRTVGPFIFFDHFGPVDYAAGHGFDVRPHPHINLATVTYLFEGEIMHHDSLGYHQPIRPGAVNWMTAGRGIVHSERSSDETRANGQRMHGVQAWVALPDEAEEVAPSFHHHPAETLPSITIDGARRTLIAGSAFHAVSPVKTYSPMFYIDVDAEAGATVYLPDEHKERALYIAVGEIEVGGERYEAGRMLIVEPGVQAAWTAVTAARVMMLGGAPVGERHLWWNFVSSRPERIEQAKADWAAQRFGKVPGESEFIPLPEEPKPPEPVS</sequence>
<dbReference type="InterPro" id="IPR008778">
    <property type="entry name" value="Pirin_C_dom"/>
</dbReference>
<dbReference type="PANTHER" id="PTHR13903">
    <property type="entry name" value="PIRIN-RELATED"/>
    <property type="match status" value="1"/>
</dbReference>
<evidence type="ECO:0000256" key="1">
    <source>
        <dbReference type="ARBA" id="ARBA00008416"/>
    </source>
</evidence>
<feature type="domain" description="Pirin N-terminal" evidence="3">
    <location>
        <begin position="19"/>
        <end position="122"/>
    </location>
</feature>
<proteinExistence type="inferred from homology"/>
<dbReference type="SUPFAM" id="SSF51182">
    <property type="entry name" value="RmlC-like cupins"/>
    <property type="match status" value="1"/>
</dbReference>
<dbReference type="InterPro" id="IPR014710">
    <property type="entry name" value="RmlC-like_jellyroll"/>
</dbReference>
<dbReference type="Pfam" id="PF05726">
    <property type="entry name" value="Pirin_C"/>
    <property type="match status" value="1"/>
</dbReference>
<feature type="domain" description="Pirin C-terminal" evidence="4">
    <location>
        <begin position="175"/>
        <end position="273"/>
    </location>
</feature>
<dbReference type="InterPro" id="IPR003829">
    <property type="entry name" value="Pirin_N_dom"/>
</dbReference>
<gene>
    <name evidence="5" type="ORF">ACFOMD_08800</name>
</gene>
<dbReference type="RefSeq" id="WP_380859982.1">
    <property type="nucleotide sequence ID" value="NZ_JBHRXV010000006.1"/>
</dbReference>
<dbReference type="InterPro" id="IPR012093">
    <property type="entry name" value="Pirin"/>
</dbReference>